<proteinExistence type="predicted"/>
<accession>A0A3G6MZI7</accession>
<gene>
    <name evidence="1" type="ORF">EG340_09165</name>
</gene>
<evidence type="ECO:0000313" key="2">
    <source>
        <dbReference type="Proteomes" id="UP000269076"/>
    </source>
</evidence>
<organism evidence="1 2">
    <name type="scientific">Chryseobacterium indoltheticum</name>
    <dbReference type="NCBI Taxonomy" id="254"/>
    <lineage>
        <taxon>Bacteria</taxon>
        <taxon>Pseudomonadati</taxon>
        <taxon>Bacteroidota</taxon>
        <taxon>Flavobacteriia</taxon>
        <taxon>Flavobacteriales</taxon>
        <taxon>Weeksellaceae</taxon>
        <taxon>Chryseobacterium group</taxon>
        <taxon>Chryseobacterium</taxon>
    </lineage>
</organism>
<sequence length="206" mass="24451">MSDNEELNPDAILKKYLQLMHEIRKREEVIIGLHEGTSNARYLIVNYEVIFFQLRKILEIIVKSPMLINEEEYRNVTNNPENDWRIRDIIKKLEIINPNFYPKSIEIIKLDNQPDEFKTREDGFLTKDELCNAYDYCNTYLHSHNPLKIENELNFEDEWNWVVNILNKIHILLGTHLCHPSDDGNFYYITMENGHGHPAGNFFGKI</sequence>
<protein>
    <submittedName>
        <fullName evidence="1">Uncharacterized protein</fullName>
    </submittedName>
</protein>
<evidence type="ECO:0000313" key="1">
    <source>
        <dbReference type="EMBL" id="AZA61190.1"/>
    </source>
</evidence>
<reference evidence="1 2" key="1">
    <citation type="submission" date="2018-11" db="EMBL/GenBank/DDBJ databases">
        <title>Proposal to divide the Flavobacteriaceae and reorganize its genera based on Amino Acid Identity values calculated from whole genome sequences.</title>
        <authorList>
            <person name="Nicholson A.C."/>
            <person name="Gulvik C.A."/>
            <person name="Whitney A.M."/>
            <person name="Humrighouse B.W."/>
            <person name="Bell M."/>
            <person name="Holmes B."/>
            <person name="Steigerwalt A."/>
            <person name="Villarma A."/>
            <person name="Sheth M."/>
            <person name="Batra D."/>
            <person name="Pryor J."/>
            <person name="Bernardet J.-F."/>
            <person name="Hugo C."/>
            <person name="Kampfer P."/>
            <person name="Newman J."/>
            <person name="Mcquiston J.R."/>
        </authorList>
    </citation>
    <scope>NUCLEOTIDE SEQUENCE [LARGE SCALE GENOMIC DNA]</scope>
    <source>
        <strain evidence="1 2">G0211</strain>
    </source>
</reference>
<dbReference type="EMBL" id="CP033928">
    <property type="protein sequence ID" value="AZA61190.1"/>
    <property type="molecule type" value="Genomic_DNA"/>
</dbReference>
<dbReference type="Proteomes" id="UP000269076">
    <property type="component" value="Chromosome"/>
</dbReference>
<name>A0A3G6MZI7_9FLAO</name>
<dbReference type="AlphaFoldDB" id="A0A3G6MZI7"/>
<dbReference type="RefSeq" id="WP_123886017.1">
    <property type="nucleotide sequence ID" value="NZ_CP033928.1"/>
</dbReference>